<protein>
    <submittedName>
        <fullName evidence="2">Uncharacterized protein</fullName>
    </submittedName>
</protein>
<feature type="region of interest" description="Disordered" evidence="1">
    <location>
        <begin position="193"/>
        <end position="273"/>
    </location>
</feature>
<gene>
    <name evidence="2" type="ORF">GCM10009639_52620</name>
</gene>
<accession>A0ABN1YI94</accession>
<organism evidence="2 3">
    <name type="scientific">Kitasatospora putterlickiae</name>
    <dbReference type="NCBI Taxonomy" id="221725"/>
    <lineage>
        <taxon>Bacteria</taxon>
        <taxon>Bacillati</taxon>
        <taxon>Actinomycetota</taxon>
        <taxon>Actinomycetes</taxon>
        <taxon>Kitasatosporales</taxon>
        <taxon>Streptomycetaceae</taxon>
        <taxon>Kitasatospora</taxon>
    </lineage>
</organism>
<sequence>MRADEQQAAPAVAEPGVGVEQVRGPVQGDHRLAGAGTAVDDECAARAGPHDGVLVRLDGGQHVPHPCRAAAAEGGDERGLVVEGGVSLQALGGEHLVPVVGDPPVRPAVAAAAGQAHRVGVRRGEERLGGGRAPVEQQPAALAVGQAEPADVHRRAAAVRAAVGRDDAAQAQVQAETAQRAQAAGQAVDLKVPVHRGPSGTAGRPPRDVETVGDLGDRPLQALRDGGEVPLVLGDQRRVGLGGEAVGEVERAGGEGGHGSGSGPGSRQGGRHS</sequence>
<keyword evidence="3" id="KW-1185">Reference proteome</keyword>
<dbReference type="EMBL" id="BAAAKJ010000295">
    <property type="protein sequence ID" value="GAA1405545.1"/>
    <property type="molecule type" value="Genomic_DNA"/>
</dbReference>
<feature type="compositionally biased region" description="Gly residues" evidence="1">
    <location>
        <begin position="254"/>
        <end position="273"/>
    </location>
</feature>
<evidence type="ECO:0000256" key="1">
    <source>
        <dbReference type="SAM" id="MobiDB-lite"/>
    </source>
</evidence>
<proteinExistence type="predicted"/>
<reference evidence="2 3" key="1">
    <citation type="journal article" date="2019" name="Int. J. Syst. Evol. Microbiol.">
        <title>The Global Catalogue of Microorganisms (GCM) 10K type strain sequencing project: providing services to taxonomists for standard genome sequencing and annotation.</title>
        <authorList>
            <consortium name="The Broad Institute Genomics Platform"/>
            <consortium name="The Broad Institute Genome Sequencing Center for Infectious Disease"/>
            <person name="Wu L."/>
            <person name="Ma J."/>
        </authorList>
    </citation>
    <scope>NUCLEOTIDE SEQUENCE [LARGE SCALE GENOMIC DNA]</scope>
    <source>
        <strain evidence="2 3">JCM 12393</strain>
    </source>
</reference>
<comment type="caution">
    <text evidence="2">The sequence shown here is derived from an EMBL/GenBank/DDBJ whole genome shotgun (WGS) entry which is preliminary data.</text>
</comment>
<evidence type="ECO:0000313" key="3">
    <source>
        <dbReference type="Proteomes" id="UP001499863"/>
    </source>
</evidence>
<evidence type="ECO:0000313" key="2">
    <source>
        <dbReference type="EMBL" id="GAA1405545.1"/>
    </source>
</evidence>
<name>A0ABN1YI94_9ACTN</name>
<dbReference type="Proteomes" id="UP001499863">
    <property type="component" value="Unassembled WGS sequence"/>
</dbReference>